<reference evidence="4" key="3">
    <citation type="submission" date="2025-08" db="UniProtKB">
        <authorList>
            <consortium name="RefSeq"/>
        </authorList>
    </citation>
    <scope>IDENTIFICATION</scope>
    <source>
        <tissue evidence="4">Whole organism</tissue>
    </source>
</reference>
<name>A0ABM1P867_DROAR</name>
<evidence type="ECO:0000256" key="1">
    <source>
        <dbReference type="SAM" id="MobiDB-lite"/>
    </source>
</evidence>
<keyword evidence="3" id="KW-1185">Reference proteome</keyword>
<dbReference type="Proteomes" id="UP000694904">
    <property type="component" value="Chromosome 4"/>
</dbReference>
<feature type="chain" id="PRO_5045670320" evidence="2">
    <location>
        <begin position="23"/>
        <end position="98"/>
    </location>
</feature>
<reference evidence="3" key="2">
    <citation type="journal article" date="2016" name="G3 (Bethesda)">
        <title>Genome Evolution in Three Species of Cactophilic Drosophila.</title>
        <authorList>
            <person name="Sanchez-Flores A."/>
            <person name="Penazola F."/>
            <person name="Carpinteyro-Ponce J."/>
            <person name="Nazario-Yepiz N."/>
            <person name="Abreu-Goodger C."/>
            <person name="Machado C.A."/>
            <person name="Markow T.A."/>
        </authorList>
    </citation>
    <scope>NUCLEOTIDE SEQUENCE [LARGE SCALE GENOMIC DNA]</scope>
</reference>
<dbReference type="RefSeq" id="XP_017863403.1">
    <property type="nucleotide sequence ID" value="XM_018007914.1"/>
</dbReference>
<feature type="signal peptide" evidence="2">
    <location>
        <begin position="1"/>
        <end position="22"/>
    </location>
</feature>
<evidence type="ECO:0000313" key="4">
    <source>
        <dbReference type="RefSeq" id="XP_017863403.1"/>
    </source>
</evidence>
<feature type="region of interest" description="Disordered" evidence="1">
    <location>
        <begin position="29"/>
        <end position="98"/>
    </location>
</feature>
<sequence>MICNKFLIMSIALFALVLVASAEDSGEQIADRRFRWIGSNEQEEEQDAGDENDIEEEDDAEEEEEPVEDADSLEATEEDQEEDEDAEQLDSESAEDNA</sequence>
<organism evidence="3 4">
    <name type="scientific">Drosophila arizonae</name>
    <name type="common">Fruit fly</name>
    <dbReference type="NCBI Taxonomy" id="7263"/>
    <lineage>
        <taxon>Eukaryota</taxon>
        <taxon>Metazoa</taxon>
        <taxon>Ecdysozoa</taxon>
        <taxon>Arthropoda</taxon>
        <taxon>Hexapoda</taxon>
        <taxon>Insecta</taxon>
        <taxon>Pterygota</taxon>
        <taxon>Neoptera</taxon>
        <taxon>Endopterygota</taxon>
        <taxon>Diptera</taxon>
        <taxon>Brachycera</taxon>
        <taxon>Muscomorpha</taxon>
        <taxon>Ephydroidea</taxon>
        <taxon>Drosophilidae</taxon>
        <taxon>Drosophila</taxon>
    </lineage>
</organism>
<proteinExistence type="predicted"/>
<evidence type="ECO:0000256" key="2">
    <source>
        <dbReference type="SAM" id="SignalP"/>
    </source>
</evidence>
<accession>A0ABM1P867</accession>
<gene>
    <name evidence="4" type="primary">LOC108614031</name>
</gene>
<evidence type="ECO:0000313" key="3">
    <source>
        <dbReference type="Proteomes" id="UP000694904"/>
    </source>
</evidence>
<feature type="compositionally biased region" description="Acidic residues" evidence="1">
    <location>
        <begin position="41"/>
        <end position="98"/>
    </location>
</feature>
<dbReference type="GeneID" id="108614031"/>
<protein>
    <submittedName>
        <fullName evidence="4">Prothymosin alpha-B-like</fullName>
    </submittedName>
</protein>
<keyword evidence="2" id="KW-0732">Signal</keyword>
<reference evidence="3" key="1">
    <citation type="journal article" date="1997" name="Nucleic Acids Res.">
        <title>tRNAscan-SE: a program for improved detection of transfer RNA genes in genomic sequence.</title>
        <authorList>
            <person name="Lowe T.M."/>
            <person name="Eddy S.R."/>
        </authorList>
    </citation>
    <scope>NUCLEOTIDE SEQUENCE [LARGE SCALE GENOMIC DNA]</scope>
</reference>